<evidence type="ECO:0000256" key="1">
    <source>
        <dbReference type="SAM" id="MobiDB-lite"/>
    </source>
</evidence>
<protein>
    <submittedName>
        <fullName evidence="2">Uncharacterized protein</fullName>
    </submittedName>
</protein>
<proteinExistence type="predicted"/>
<sequence>MKKLLKSLSETEYLLVRATSRENLDGLDEDALIELHNRVRKARNKHVTLYRREAAEAVTDKASRAAGRRTTSKNAARSEVFEAALARVSRRLGAVAKASAAELKRTRLDRARHDAPSFAGGGPDPAGRAPAGLNGKKKQKSAGRKKREASDIAAGARRQAKRDG</sequence>
<name>A0ABV9FVT4_9NOCA</name>
<comment type="caution">
    <text evidence="2">The sequence shown here is derived from an EMBL/GenBank/DDBJ whole genome shotgun (WGS) entry which is preliminary data.</text>
</comment>
<keyword evidence="3" id="KW-1185">Reference proteome</keyword>
<accession>A0ABV9FVT4</accession>
<dbReference type="RefSeq" id="WP_378418870.1">
    <property type="nucleotide sequence ID" value="NZ_JBHSFO010000010.1"/>
</dbReference>
<gene>
    <name evidence="2" type="ORF">ACFO6S_16720</name>
</gene>
<feature type="region of interest" description="Disordered" evidence="1">
    <location>
        <begin position="99"/>
        <end position="164"/>
    </location>
</feature>
<reference evidence="3" key="1">
    <citation type="journal article" date="2019" name="Int. J. Syst. Evol. Microbiol.">
        <title>The Global Catalogue of Microorganisms (GCM) 10K type strain sequencing project: providing services to taxonomists for standard genome sequencing and annotation.</title>
        <authorList>
            <consortium name="The Broad Institute Genomics Platform"/>
            <consortium name="The Broad Institute Genome Sequencing Center for Infectious Disease"/>
            <person name="Wu L."/>
            <person name="Ma J."/>
        </authorList>
    </citation>
    <scope>NUCLEOTIDE SEQUENCE [LARGE SCALE GENOMIC DNA]</scope>
    <source>
        <strain evidence="3">CCUG 54520</strain>
    </source>
</reference>
<dbReference type="Proteomes" id="UP001595914">
    <property type="component" value="Unassembled WGS sequence"/>
</dbReference>
<feature type="compositionally biased region" description="Basic residues" evidence="1">
    <location>
        <begin position="135"/>
        <end position="147"/>
    </location>
</feature>
<feature type="compositionally biased region" description="Basic and acidic residues" evidence="1">
    <location>
        <begin position="102"/>
        <end position="115"/>
    </location>
</feature>
<dbReference type="EMBL" id="JBHSFO010000010">
    <property type="protein sequence ID" value="MFC4605344.1"/>
    <property type="molecule type" value="Genomic_DNA"/>
</dbReference>
<evidence type="ECO:0000313" key="3">
    <source>
        <dbReference type="Proteomes" id="UP001595914"/>
    </source>
</evidence>
<feature type="region of interest" description="Disordered" evidence="1">
    <location>
        <begin position="55"/>
        <end position="77"/>
    </location>
</feature>
<evidence type="ECO:0000313" key="2">
    <source>
        <dbReference type="EMBL" id="MFC4605344.1"/>
    </source>
</evidence>
<organism evidence="2 3">
    <name type="scientific">Rhodococcus kronopolitis</name>
    <dbReference type="NCBI Taxonomy" id="1460226"/>
    <lineage>
        <taxon>Bacteria</taxon>
        <taxon>Bacillati</taxon>
        <taxon>Actinomycetota</taxon>
        <taxon>Actinomycetes</taxon>
        <taxon>Mycobacteriales</taxon>
        <taxon>Nocardiaceae</taxon>
        <taxon>Rhodococcus</taxon>
    </lineage>
</organism>